<keyword evidence="2" id="KW-1185">Reference proteome</keyword>
<accession>A0AAW0QRG3</accession>
<sequence>MQAESSLSPPKRPLYCCACARLLAITSGPTVDAEDGTAVMTVGTFLLTVPDAVTECGTYDDLEVAADAGVEISCESEAEGLTCATEEEAAVEGVAEEKAALEEPAAVEEAAALVEEITLLALEDDFDNALEPMAVEEPTTVPLPLPVADVMKLTKLAEEAAEVAGTDELAAIEEPDFVDDEAVCTRDPDADPDVDPEAAAGEALEEAMLSVFETFELALLDWDWDAAVSDASFATLEVGTMLEEERRTD</sequence>
<comment type="caution">
    <text evidence="1">The sequence shown here is derived from an EMBL/GenBank/DDBJ whole genome shotgun (WGS) entry which is preliminary data.</text>
</comment>
<gene>
    <name evidence="1" type="ORF">PG999_005908</name>
</gene>
<proteinExistence type="predicted"/>
<name>A0AAW0QRG3_9PEZI</name>
<dbReference type="EMBL" id="JAQQWP010000006">
    <property type="protein sequence ID" value="KAK8113839.1"/>
    <property type="molecule type" value="Genomic_DNA"/>
</dbReference>
<dbReference type="AlphaFoldDB" id="A0AAW0QRG3"/>
<evidence type="ECO:0000313" key="2">
    <source>
        <dbReference type="Proteomes" id="UP001392437"/>
    </source>
</evidence>
<evidence type="ECO:0000313" key="1">
    <source>
        <dbReference type="EMBL" id="KAK8113839.1"/>
    </source>
</evidence>
<reference evidence="1 2" key="1">
    <citation type="submission" date="2023-01" db="EMBL/GenBank/DDBJ databases">
        <title>Analysis of 21 Apiospora genomes using comparative genomics revels a genus with tremendous synthesis potential of carbohydrate active enzymes and secondary metabolites.</title>
        <authorList>
            <person name="Sorensen T."/>
        </authorList>
    </citation>
    <scope>NUCLEOTIDE SEQUENCE [LARGE SCALE GENOMIC DNA]</scope>
    <source>
        <strain evidence="1 2">CBS 117206</strain>
    </source>
</reference>
<protein>
    <submittedName>
        <fullName evidence="1">Uncharacterized protein</fullName>
    </submittedName>
</protein>
<organism evidence="1 2">
    <name type="scientific">Apiospora kogelbergensis</name>
    <dbReference type="NCBI Taxonomy" id="1337665"/>
    <lineage>
        <taxon>Eukaryota</taxon>
        <taxon>Fungi</taxon>
        <taxon>Dikarya</taxon>
        <taxon>Ascomycota</taxon>
        <taxon>Pezizomycotina</taxon>
        <taxon>Sordariomycetes</taxon>
        <taxon>Xylariomycetidae</taxon>
        <taxon>Amphisphaeriales</taxon>
        <taxon>Apiosporaceae</taxon>
        <taxon>Apiospora</taxon>
    </lineage>
</organism>
<dbReference type="Proteomes" id="UP001392437">
    <property type="component" value="Unassembled WGS sequence"/>
</dbReference>